<dbReference type="InterPro" id="IPR013595">
    <property type="entry name" value="Pept_S33_TAP-like_C"/>
</dbReference>
<name>A0AAE4CTI8_9ACTN</name>
<gene>
    <name evidence="3" type="ORF">J2S44_001009</name>
</gene>
<keyword evidence="4" id="KW-1185">Reference proteome</keyword>
<evidence type="ECO:0000313" key="3">
    <source>
        <dbReference type="EMBL" id="MDR7320759.1"/>
    </source>
</evidence>
<feature type="domain" description="Peptidase S33 tripeptidyl aminopeptidase-like C-terminal" evidence="2">
    <location>
        <begin position="2"/>
        <end position="56"/>
    </location>
</feature>
<sequence length="94" mass="9640">MTNYDGAVSSSRLLPNSRLLSSNNWGHTAYATGTCVTEAVDSYLLTGKPPAAGTVCTDAPQPFTEPIGSEGASTARQPGDPRPATVPSPGYRAG</sequence>
<organism evidence="3 4">
    <name type="scientific">Catenuloplanes niger</name>
    <dbReference type="NCBI Taxonomy" id="587534"/>
    <lineage>
        <taxon>Bacteria</taxon>
        <taxon>Bacillati</taxon>
        <taxon>Actinomycetota</taxon>
        <taxon>Actinomycetes</taxon>
        <taxon>Micromonosporales</taxon>
        <taxon>Micromonosporaceae</taxon>
        <taxon>Catenuloplanes</taxon>
    </lineage>
</organism>
<feature type="compositionally biased region" description="Low complexity" evidence="1">
    <location>
        <begin position="9"/>
        <end position="22"/>
    </location>
</feature>
<dbReference type="EMBL" id="JAVDYC010000001">
    <property type="protein sequence ID" value="MDR7320759.1"/>
    <property type="molecule type" value="Genomic_DNA"/>
</dbReference>
<feature type="region of interest" description="Disordered" evidence="1">
    <location>
        <begin position="56"/>
        <end position="94"/>
    </location>
</feature>
<dbReference type="Pfam" id="PF08386">
    <property type="entry name" value="Abhydrolase_4"/>
    <property type="match status" value="1"/>
</dbReference>
<evidence type="ECO:0000313" key="4">
    <source>
        <dbReference type="Proteomes" id="UP001183629"/>
    </source>
</evidence>
<reference evidence="3 4" key="1">
    <citation type="submission" date="2023-07" db="EMBL/GenBank/DDBJ databases">
        <title>Sequencing the genomes of 1000 actinobacteria strains.</title>
        <authorList>
            <person name="Klenk H.-P."/>
        </authorList>
    </citation>
    <scope>NUCLEOTIDE SEQUENCE [LARGE SCALE GENOMIC DNA]</scope>
    <source>
        <strain evidence="3 4">DSM 44711</strain>
    </source>
</reference>
<dbReference type="Proteomes" id="UP001183629">
    <property type="component" value="Unassembled WGS sequence"/>
</dbReference>
<evidence type="ECO:0000259" key="2">
    <source>
        <dbReference type="Pfam" id="PF08386"/>
    </source>
</evidence>
<evidence type="ECO:0000256" key="1">
    <source>
        <dbReference type="SAM" id="MobiDB-lite"/>
    </source>
</evidence>
<dbReference type="AlphaFoldDB" id="A0AAE4CTI8"/>
<proteinExistence type="predicted"/>
<accession>A0AAE4CTI8</accession>
<feature type="region of interest" description="Disordered" evidence="1">
    <location>
        <begin position="1"/>
        <end position="22"/>
    </location>
</feature>
<dbReference type="RefSeq" id="WP_310409396.1">
    <property type="nucleotide sequence ID" value="NZ_JAVDYC010000001.1"/>
</dbReference>
<protein>
    <recommendedName>
        <fullName evidence="2">Peptidase S33 tripeptidyl aminopeptidase-like C-terminal domain-containing protein</fullName>
    </recommendedName>
</protein>
<comment type="caution">
    <text evidence="3">The sequence shown here is derived from an EMBL/GenBank/DDBJ whole genome shotgun (WGS) entry which is preliminary data.</text>
</comment>